<keyword evidence="2" id="KW-1185">Reference proteome</keyword>
<proteinExistence type="predicted"/>
<sequence>MTTNQIPAVDLKASHIGQYIGLLGRMPDNRTTVTVGILTQVRHSDIGTEIELSITDVDQVRWMAEPDTVSTVSTSLKELLGQLNEKLVEND</sequence>
<evidence type="ECO:0000313" key="2">
    <source>
        <dbReference type="Proteomes" id="UP000202906"/>
    </source>
</evidence>
<name>A0A142KB64_9CAUD</name>
<accession>A0A142KB64</accession>
<gene>
    <name evidence="1" type="primary">34</name>
    <name evidence="1" type="ORF">SEA_KITA_34</name>
</gene>
<evidence type="ECO:0000313" key="1">
    <source>
        <dbReference type="EMBL" id="AMS03347.1"/>
    </source>
</evidence>
<dbReference type="GeneID" id="29125518"/>
<dbReference type="KEGG" id="vg:29125518"/>
<dbReference type="RefSeq" id="YP_009301395.1">
    <property type="nucleotide sequence ID" value="NC_031233.1"/>
</dbReference>
<reference evidence="1 2" key="1">
    <citation type="submission" date="2016-03" db="EMBL/GenBank/DDBJ databases">
        <authorList>
            <person name="Compagnoni E."/>
            <person name="Huggler K.G."/>
            <person name="Lange E.M."/>
            <person name="Pembridge E.P."/>
            <person name="Trunzo N.A."/>
            <person name="Shedlock K.A."/>
            <person name="Stanton A.J."/>
            <person name="Furbee E.C."/>
            <person name="Grubb S.R."/>
            <person name="Warner M.H."/>
            <person name="Montgomery M.T."/>
            <person name="Garlena R.A."/>
            <person name="Russell D.A."/>
            <person name="Pope W.H."/>
            <person name="Jacobs-Sera D."/>
            <person name="Hendrix R.W."/>
            <person name="Hatfull G.F."/>
        </authorList>
    </citation>
    <scope>NUCLEOTIDE SEQUENCE [LARGE SCALE GENOMIC DNA]</scope>
</reference>
<protein>
    <submittedName>
        <fullName evidence="1">Uncharacterized protein</fullName>
    </submittedName>
</protein>
<organism evidence="1 2">
    <name type="scientific">Gordonia phage Kita</name>
    <dbReference type="NCBI Taxonomy" id="1821556"/>
    <lineage>
        <taxon>Viruses</taxon>
        <taxon>Duplodnaviria</taxon>
        <taxon>Heunggongvirae</taxon>
        <taxon>Uroviricota</taxon>
        <taxon>Caudoviricetes</taxon>
        <taxon>Nymbaxtervirinae</taxon>
        <taxon>Nymphadoravirus</taxon>
        <taxon>Nymphadoravirus kita</taxon>
    </lineage>
</organism>
<dbReference type="EMBL" id="KU963257">
    <property type="protein sequence ID" value="AMS03347.1"/>
    <property type="molecule type" value="Genomic_DNA"/>
</dbReference>
<dbReference type="Proteomes" id="UP000202906">
    <property type="component" value="Segment"/>
</dbReference>